<dbReference type="Proteomes" id="UP000520767">
    <property type="component" value="Unassembled WGS sequence"/>
</dbReference>
<comment type="caution">
    <text evidence="4">The sequence shown here is derived from an EMBL/GenBank/DDBJ whole genome shotgun (WGS) entry which is preliminary data.</text>
</comment>
<dbReference type="EMBL" id="JACHJQ010000006">
    <property type="protein sequence ID" value="MBB4909847.1"/>
    <property type="molecule type" value="Genomic_DNA"/>
</dbReference>
<dbReference type="RefSeq" id="WP_184813905.1">
    <property type="nucleotide sequence ID" value="NZ_JACHJQ010000006.1"/>
</dbReference>
<dbReference type="GO" id="GO:0016829">
    <property type="term" value="F:lyase activity"/>
    <property type="evidence" value="ECO:0007669"/>
    <property type="project" value="InterPro"/>
</dbReference>
<dbReference type="AlphaFoldDB" id="A0A7W7QA94"/>
<evidence type="ECO:0000313" key="4">
    <source>
        <dbReference type="EMBL" id="MBB4909847.1"/>
    </source>
</evidence>
<dbReference type="InterPro" id="IPR036148">
    <property type="entry name" value="MmgE/PrpD_sf"/>
</dbReference>
<dbReference type="Pfam" id="PF03972">
    <property type="entry name" value="MmgE_PrpD_N"/>
    <property type="match status" value="1"/>
</dbReference>
<organism evidence="4 5">
    <name type="scientific">Actinophytocola algeriensis</name>
    <dbReference type="NCBI Taxonomy" id="1768010"/>
    <lineage>
        <taxon>Bacteria</taxon>
        <taxon>Bacillati</taxon>
        <taxon>Actinomycetota</taxon>
        <taxon>Actinomycetes</taxon>
        <taxon>Pseudonocardiales</taxon>
        <taxon>Pseudonocardiaceae</taxon>
    </lineage>
</organism>
<evidence type="ECO:0000259" key="3">
    <source>
        <dbReference type="Pfam" id="PF19305"/>
    </source>
</evidence>
<evidence type="ECO:0000256" key="1">
    <source>
        <dbReference type="ARBA" id="ARBA00006174"/>
    </source>
</evidence>
<dbReference type="Gene3D" id="3.30.1330.120">
    <property type="entry name" value="2-methylcitrate dehydratase PrpD"/>
    <property type="match status" value="1"/>
</dbReference>
<dbReference type="InterPro" id="IPR045337">
    <property type="entry name" value="MmgE_PrpD_C"/>
</dbReference>
<feature type="domain" description="MmgE/PrpD N-terminal" evidence="2">
    <location>
        <begin position="53"/>
        <end position="197"/>
    </location>
</feature>
<evidence type="ECO:0000313" key="5">
    <source>
        <dbReference type="Proteomes" id="UP000520767"/>
    </source>
</evidence>
<dbReference type="InterPro" id="IPR045336">
    <property type="entry name" value="MmgE_PrpD_N"/>
</dbReference>
<dbReference type="InterPro" id="IPR042183">
    <property type="entry name" value="MmgE/PrpD_sf_1"/>
</dbReference>
<reference evidence="4 5" key="1">
    <citation type="submission" date="2020-08" db="EMBL/GenBank/DDBJ databases">
        <title>Genomic Encyclopedia of Type Strains, Phase III (KMG-III): the genomes of soil and plant-associated and newly described type strains.</title>
        <authorList>
            <person name="Whitman W."/>
        </authorList>
    </citation>
    <scope>NUCLEOTIDE SEQUENCE [LARGE SCALE GENOMIC DNA]</scope>
    <source>
        <strain evidence="4 5">CECT 8960</strain>
    </source>
</reference>
<dbReference type="PANTHER" id="PTHR16943:SF8">
    <property type="entry name" value="2-METHYLCITRATE DEHYDRATASE"/>
    <property type="match status" value="1"/>
</dbReference>
<protein>
    <submittedName>
        <fullName evidence="4">2-methylcitrate dehydratase PrpD</fullName>
    </submittedName>
</protein>
<accession>A0A7W7QA94</accession>
<gene>
    <name evidence="4" type="ORF">FHR82_006105</name>
</gene>
<proteinExistence type="inferred from homology"/>
<dbReference type="Gene3D" id="1.10.4100.10">
    <property type="entry name" value="2-methylcitrate dehydratase PrpD"/>
    <property type="match status" value="1"/>
</dbReference>
<dbReference type="SUPFAM" id="SSF103378">
    <property type="entry name" value="2-methylcitrate dehydratase PrpD"/>
    <property type="match status" value="1"/>
</dbReference>
<evidence type="ECO:0000259" key="2">
    <source>
        <dbReference type="Pfam" id="PF03972"/>
    </source>
</evidence>
<sequence>MAATAERLARWAHEYEPTGDDLDLAGRALTDTVAVTVAARDSRMRTLTKDLPAAARWAAVGHVLDFDDLHLPSTAHISVVCVPATVATGGDAAAYLAGAGVMARLGTALGWAHYTRGWHVTCTAGAPSAAAAASVALGLSPAQTANALALAVPQAGGVQRAFGTDGKALQVGLAVDAGVRAAHLAAAGATADLTALDQWLDLLGGDPSTVDLTGPAVPGGLAIKLHPCCYALQRPISALRGVTGDVRSIHVRTPAASTQPLIHHRPTTGLQGKFSMEYAIAAALLDGRPGFASFTDIAVRRAAAQRLISLVELETTDGGEGLLTGEVQITLDGTRTVTEKLPPGAPGRPPTDAELAEKLADCGLDSTVDWTTARALLSEEIS</sequence>
<dbReference type="InterPro" id="IPR042188">
    <property type="entry name" value="MmgE/PrpD_sf_2"/>
</dbReference>
<dbReference type="Pfam" id="PF19305">
    <property type="entry name" value="MmgE_PrpD_C"/>
    <property type="match status" value="1"/>
</dbReference>
<feature type="domain" description="MmgE/PrpD C-terminal" evidence="3">
    <location>
        <begin position="226"/>
        <end position="362"/>
    </location>
</feature>
<keyword evidence="5" id="KW-1185">Reference proteome</keyword>
<name>A0A7W7QA94_9PSEU</name>
<dbReference type="PANTHER" id="PTHR16943">
    <property type="entry name" value="2-METHYLCITRATE DEHYDRATASE-RELATED"/>
    <property type="match status" value="1"/>
</dbReference>
<comment type="similarity">
    <text evidence="1">Belongs to the PrpD family.</text>
</comment>
<dbReference type="InterPro" id="IPR005656">
    <property type="entry name" value="MmgE_PrpD"/>
</dbReference>